<dbReference type="EMBL" id="LCLV01000023">
    <property type="protein sequence ID" value="KKU22706.1"/>
    <property type="molecule type" value="Genomic_DNA"/>
</dbReference>
<comment type="caution">
    <text evidence="2">The sequence shown here is derived from an EMBL/GenBank/DDBJ whole genome shotgun (WGS) entry which is preliminary data.</text>
</comment>
<organism evidence="2 3">
    <name type="scientific">Candidatus Woesebacteria bacterium GW2011_GWF1_46_13</name>
    <dbReference type="NCBI Taxonomy" id="1618602"/>
    <lineage>
        <taxon>Bacteria</taxon>
        <taxon>Candidatus Woeseibacteriota</taxon>
    </lineage>
</organism>
<protein>
    <submittedName>
        <fullName evidence="2">Uncharacterized protein</fullName>
    </submittedName>
</protein>
<gene>
    <name evidence="2" type="ORF">UX34_C0023G0006</name>
</gene>
<evidence type="ECO:0000256" key="1">
    <source>
        <dbReference type="SAM" id="MobiDB-lite"/>
    </source>
</evidence>
<dbReference type="AlphaFoldDB" id="A0A0G1NQM4"/>
<sequence>MSVNERLGARGMQNPGDLRVPEGVVIAPARRVLILEGASLVGMEQYDEVRPLYENGHRPTPEDEEGELKATTVMREPLDKGQTSL</sequence>
<feature type="compositionally biased region" description="Basic and acidic residues" evidence="1">
    <location>
        <begin position="52"/>
        <end position="61"/>
    </location>
</feature>
<reference evidence="2 3" key="1">
    <citation type="journal article" date="2015" name="Nature">
        <title>rRNA introns, odd ribosomes, and small enigmatic genomes across a large radiation of phyla.</title>
        <authorList>
            <person name="Brown C.T."/>
            <person name="Hug L.A."/>
            <person name="Thomas B.C."/>
            <person name="Sharon I."/>
            <person name="Castelle C.J."/>
            <person name="Singh A."/>
            <person name="Wilkins M.J."/>
            <person name="Williams K.H."/>
            <person name="Banfield J.F."/>
        </authorList>
    </citation>
    <scope>NUCLEOTIDE SEQUENCE [LARGE SCALE GENOMIC DNA]</scope>
</reference>
<evidence type="ECO:0000313" key="3">
    <source>
        <dbReference type="Proteomes" id="UP000034643"/>
    </source>
</evidence>
<dbReference type="Proteomes" id="UP000034643">
    <property type="component" value="Unassembled WGS sequence"/>
</dbReference>
<feature type="region of interest" description="Disordered" evidence="1">
    <location>
        <begin position="52"/>
        <end position="85"/>
    </location>
</feature>
<name>A0A0G1NQM4_9BACT</name>
<proteinExistence type="predicted"/>
<evidence type="ECO:0000313" key="2">
    <source>
        <dbReference type="EMBL" id="KKU22706.1"/>
    </source>
</evidence>
<accession>A0A0G1NQM4</accession>